<evidence type="ECO:0000313" key="2">
    <source>
        <dbReference type="Proteomes" id="UP000288805"/>
    </source>
</evidence>
<name>A0A438H2Z0_VITVI</name>
<organism evidence="1 2">
    <name type="scientific">Vitis vinifera</name>
    <name type="common">Grape</name>
    <dbReference type="NCBI Taxonomy" id="29760"/>
    <lineage>
        <taxon>Eukaryota</taxon>
        <taxon>Viridiplantae</taxon>
        <taxon>Streptophyta</taxon>
        <taxon>Embryophyta</taxon>
        <taxon>Tracheophyta</taxon>
        <taxon>Spermatophyta</taxon>
        <taxon>Magnoliopsida</taxon>
        <taxon>eudicotyledons</taxon>
        <taxon>Gunneridae</taxon>
        <taxon>Pentapetalae</taxon>
        <taxon>rosids</taxon>
        <taxon>Vitales</taxon>
        <taxon>Vitaceae</taxon>
        <taxon>Viteae</taxon>
        <taxon>Vitis</taxon>
    </lineage>
</organism>
<sequence length="221" mass="25239">MDSKSFDLSVEEVAGKLRGFIEGRGRGLSTWIRFGDVNLLCLLDGVEFCYREEDLVGRSFEWEEGGTREELPKGSLLAEKLCTLRVFPLVEYRGLVFLTEARCIPKEGSARGSLAEVSEVKRKEEQLRKGLVGWFREAVDPFPNLSLVQSAVSRLWSLKEGVKIYVFGGFLLLLDFELSLEQRVLTRCFRRCLDKVLHLVRWIPEVACLLEGGSLRRCFKK</sequence>
<dbReference type="Proteomes" id="UP000288805">
    <property type="component" value="Unassembled WGS sequence"/>
</dbReference>
<dbReference type="AlphaFoldDB" id="A0A438H2Z0"/>
<dbReference type="EMBL" id="QGNW01000288">
    <property type="protein sequence ID" value="RVW78950.1"/>
    <property type="molecule type" value="Genomic_DNA"/>
</dbReference>
<accession>A0A438H2Z0</accession>
<evidence type="ECO:0000313" key="1">
    <source>
        <dbReference type="EMBL" id="RVW78950.1"/>
    </source>
</evidence>
<proteinExistence type="predicted"/>
<evidence type="ECO:0008006" key="3">
    <source>
        <dbReference type="Google" id="ProtNLM"/>
    </source>
</evidence>
<comment type="caution">
    <text evidence="1">The sequence shown here is derived from an EMBL/GenBank/DDBJ whole genome shotgun (WGS) entry which is preliminary data.</text>
</comment>
<reference evidence="1 2" key="1">
    <citation type="journal article" date="2018" name="PLoS Genet.">
        <title>Population sequencing reveals clonal diversity and ancestral inbreeding in the grapevine cultivar Chardonnay.</title>
        <authorList>
            <person name="Roach M.J."/>
            <person name="Johnson D.L."/>
            <person name="Bohlmann J."/>
            <person name="van Vuuren H.J."/>
            <person name="Jones S.J."/>
            <person name="Pretorius I.S."/>
            <person name="Schmidt S.A."/>
            <person name="Borneman A.R."/>
        </authorList>
    </citation>
    <scope>NUCLEOTIDE SEQUENCE [LARGE SCALE GENOMIC DNA]</scope>
    <source>
        <strain evidence="2">cv. Chardonnay</strain>
        <tissue evidence="1">Leaf</tissue>
    </source>
</reference>
<protein>
    <recommendedName>
        <fullName evidence="3">DUF4283 domain-containing protein</fullName>
    </recommendedName>
</protein>
<gene>
    <name evidence="1" type="ORF">CK203_052376</name>
</gene>